<dbReference type="InterPro" id="IPR027417">
    <property type="entry name" value="P-loop_NTPase"/>
</dbReference>
<feature type="compositionally biased region" description="Basic and acidic residues" evidence="1">
    <location>
        <begin position="72"/>
        <end position="87"/>
    </location>
</feature>
<dbReference type="PANTHER" id="PTHR46411:SF2">
    <property type="entry name" value="AAA+ ATPASE DOMAIN-CONTAINING PROTEIN"/>
    <property type="match status" value="1"/>
</dbReference>
<dbReference type="InterPro" id="IPR054289">
    <property type="entry name" value="DUF7025"/>
</dbReference>
<reference evidence="3 4" key="1">
    <citation type="submission" date="2019-09" db="EMBL/GenBank/DDBJ databases">
        <title>The hologenome of the rock-dwelling lichen Lasallia pustulata.</title>
        <authorList>
            <person name="Greshake Tzovaras B."/>
            <person name="Segers F."/>
            <person name="Bicker A."/>
            <person name="Dal Grande F."/>
            <person name="Otte J."/>
            <person name="Hankeln T."/>
            <person name="Schmitt I."/>
            <person name="Ebersberger I."/>
        </authorList>
    </citation>
    <scope>NUCLEOTIDE SEQUENCE [LARGE SCALE GENOMIC DNA]</scope>
    <source>
        <strain evidence="3">A1-1</strain>
    </source>
</reference>
<feature type="compositionally biased region" description="Acidic residues" evidence="1">
    <location>
        <begin position="219"/>
        <end position="228"/>
    </location>
</feature>
<dbReference type="InterPro" id="IPR003959">
    <property type="entry name" value="ATPase_AAA_core"/>
</dbReference>
<dbReference type="SUPFAM" id="SSF52540">
    <property type="entry name" value="P-loop containing nucleoside triphosphate hydrolases"/>
    <property type="match status" value="1"/>
</dbReference>
<feature type="compositionally biased region" description="Basic and acidic residues" evidence="1">
    <location>
        <begin position="102"/>
        <end position="113"/>
    </location>
</feature>
<evidence type="ECO:0000256" key="1">
    <source>
        <dbReference type="SAM" id="MobiDB-lite"/>
    </source>
</evidence>
<feature type="region of interest" description="Disordered" evidence="1">
    <location>
        <begin position="1127"/>
        <end position="1163"/>
    </location>
</feature>
<name>A0A5M8PC97_9LECA</name>
<feature type="compositionally biased region" description="Basic and acidic residues" evidence="1">
    <location>
        <begin position="366"/>
        <end position="389"/>
    </location>
</feature>
<feature type="region of interest" description="Disordered" evidence="1">
    <location>
        <begin position="145"/>
        <end position="164"/>
    </location>
</feature>
<feature type="region of interest" description="Disordered" evidence="1">
    <location>
        <begin position="1"/>
        <end position="113"/>
    </location>
</feature>
<organism evidence="3 4">
    <name type="scientific">Lasallia pustulata</name>
    <dbReference type="NCBI Taxonomy" id="136370"/>
    <lineage>
        <taxon>Eukaryota</taxon>
        <taxon>Fungi</taxon>
        <taxon>Dikarya</taxon>
        <taxon>Ascomycota</taxon>
        <taxon>Pezizomycotina</taxon>
        <taxon>Lecanoromycetes</taxon>
        <taxon>OSLEUM clade</taxon>
        <taxon>Umbilicariomycetidae</taxon>
        <taxon>Umbilicariales</taxon>
        <taxon>Umbilicariaceae</taxon>
        <taxon>Lasallia</taxon>
    </lineage>
</organism>
<dbReference type="InterPro" id="IPR003593">
    <property type="entry name" value="AAA+_ATPase"/>
</dbReference>
<protein>
    <recommendedName>
        <fullName evidence="2">AAA+ ATPase domain-containing protein</fullName>
    </recommendedName>
</protein>
<sequence>MAVENSLHLGDTPSPVGSFAGSSIGKTSPRDNTLPSSPTEGITPLHNLKPQAVPSSENDASEQHLPIAIGYLDEKSEVASHDQKHDTYEEETSSNDDDQMSEDNKKSSSEIVEEKAEEIAEKIVKYGHYLQMMGEQIVQWEKEIQKKESKQNGGGESTGTEDKRFPAIPKVGRVAWTEFKNRIAADKRYPAIEVLVGEARFYWQYHSDNRQKHERTTSEDDLQEEANEEIVPPTSPTSIPYREVPERIRINSIPIVLALADIASERWYSLPTIMLRPFKFLKYFEKEIRQDLAKLEVKWAAVEKTEENGPKSQLSESHGERSGPIPSEDVKQPRVLINPGDHEPDKLRETKESPEQSKINNTSVNDPKETEVSRESRNLKSPKDIYSNKKGKVEPTAEELMDSIEALRDMRCLVQFIDTYLKPQWQCFNTVTYHKIQFADLWHIFNPGDDVLAPLQPGQEQTPGSELRGSRNGNHRSQLVWRVLNTTGGRSFLSPPDKERDYSTTTAAKYKQSYFMLWCYYIDYDGEKFGPVIKQFKIKPYQGEKEIRSLEVYPLKYANNASELLSQLRTRGLKFCEFKSPQHRYYAGLSLAHQPTGDSIWNSEEDIMIHPETIASQVVVDIGAALQENPHWTPRFHVAGHLPTDLREIQEDYPTKVWKDNQLKTLQYEVEDVIYDDYRIDTKLASDFGEREPSFQKEDGSEETSSAAAQLGDRDLILLPARVFAYSFRNRKYVPVKINNLRPIKPRKEGFNNLKLPVGYKITVQAMVKSHFSNKLANQATPEDDYDFDIVRGKGTGLIVLLHGAPGVGKTSTAECVAESHGKPLYPITCGDLGLVADEVEAKLARIFHLAEQWDCVLLLDEADIFLAERTRTDIKRNSLVSVFLRVLEYYTGILFLTTNRVGAFDPAFKSRIHMHLYYPPLREKQTLSIWKMNLERTLERKKTLIVDEKEIMDYALSHFHKTSPLKANWNGRQIRNAFQTATALAEYDSAVGSPPRLSQKYFDIVAKASLDFDQYMATTHDANDADRAFQNMDRNDEFKPPTDSRRHDPFRPLDPRFPPPPHAATRSPQRYAPPTMATMPPGRAYGPSAHLGAEPAYVHMPLAAASAMPAVHPQSVNEAVLYREEAGGAHPGGGWQRSQASYNEPGLLGGVGSGVSEDEGYE</sequence>
<dbReference type="OrthoDB" id="10042665at2759"/>
<feature type="region of interest" description="Disordered" evidence="1">
    <location>
        <begin position="212"/>
        <end position="240"/>
    </location>
</feature>
<dbReference type="SMART" id="SM00382">
    <property type="entry name" value="AAA"/>
    <property type="match status" value="1"/>
</dbReference>
<comment type="caution">
    <text evidence="3">The sequence shown here is derived from an EMBL/GenBank/DDBJ whole genome shotgun (WGS) entry which is preliminary data.</text>
</comment>
<feature type="domain" description="AAA+ ATPase" evidence="2">
    <location>
        <begin position="796"/>
        <end position="923"/>
    </location>
</feature>
<dbReference type="InterPro" id="IPR056599">
    <property type="entry name" value="AAA_lid_fung"/>
</dbReference>
<dbReference type="GO" id="GO:0016887">
    <property type="term" value="F:ATP hydrolysis activity"/>
    <property type="evidence" value="ECO:0007669"/>
    <property type="project" value="InterPro"/>
</dbReference>
<dbReference type="Pfam" id="PF00004">
    <property type="entry name" value="AAA"/>
    <property type="match status" value="1"/>
</dbReference>
<feature type="region of interest" description="Disordered" evidence="1">
    <location>
        <begin position="305"/>
        <end position="389"/>
    </location>
</feature>
<feature type="region of interest" description="Disordered" evidence="1">
    <location>
        <begin position="1029"/>
        <end position="1074"/>
    </location>
</feature>
<dbReference type="PANTHER" id="PTHR46411">
    <property type="entry name" value="FAMILY ATPASE, PUTATIVE-RELATED"/>
    <property type="match status" value="1"/>
</dbReference>
<dbReference type="Proteomes" id="UP000324767">
    <property type="component" value="Unassembled WGS sequence"/>
</dbReference>
<dbReference type="Pfam" id="PF23232">
    <property type="entry name" value="AAA_lid_13"/>
    <property type="match status" value="1"/>
</dbReference>
<evidence type="ECO:0000313" key="4">
    <source>
        <dbReference type="Proteomes" id="UP000324767"/>
    </source>
</evidence>
<evidence type="ECO:0000259" key="2">
    <source>
        <dbReference type="SMART" id="SM00382"/>
    </source>
</evidence>
<accession>A0A5M8PC97</accession>
<dbReference type="GO" id="GO:0005524">
    <property type="term" value="F:ATP binding"/>
    <property type="evidence" value="ECO:0007669"/>
    <property type="project" value="InterPro"/>
</dbReference>
<feature type="compositionally biased region" description="Basic and acidic residues" evidence="1">
    <location>
        <begin position="340"/>
        <end position="355"/>
    </location>
</feature>
<feature type="compositionally biased region" description="Acidic residues" evidence="1">
    <location>
        <begin position="88"/>
        <end position="101"/>
    </location>
</feature>
<proteinExistence type="predicted"/>
<dbReference type="EMBL" id="VXIT01000025">
    <property type="protein sequence ID" value="KAA6406564.1"/>
    <property type="molecule type" value="Genomic_DNA"/>
</dbReference>
<feature type="compositionally biased region" description="Polar residues" evidence="1">
    <location>
        <begin position="356"/>
        <end position="365"/>
    </location>
</feature>
<dbReference type="Gene3D" id="3.40.50.300">
    <property type="entry name" value="P-loop containing nucleotide triphosphate hydrolases"/>
    <property type="match status" value="1"/>
</dbReference>
<dbReference type="AlphaFoldDB" id="A0A5M8PC97"/>
<feature type="compositionally biased region" description="Polar residues" evidence="1">
    <location>
        <begin position="20"/>
        <end position="40"/>
    </location>
</feature>
<feature type="region of interest" description="Disordered" evidence="1">
    <location>
        <begin position="453"/>
        <end position="472"/>
    </location>
</feature>
<feature type="compositionally biased region" description="Basic and acidic residues" evidence="1">
    <location>
        <begin position="1029"/>
        <end position="1055"/>
    </location>
</feature>
<evidence type="ECO:0000313" key="3">
    <source>
        <dbReference type="EMBL" id="KAA6406564.1"/>
    </source>
</evidence>
<gene>
    <name evidence="3" type="ORF">FRX48_09619</name>
</gene>
<dbReference type="CDD" id="cd19481">
    <property type="entry name" value="RecA-like_protease"/>
    <property type="match status" value="1"/>
</dbReference>
<dbReference type="Pfam" id="PF22942">
    <property type="entry name" value="DUF7025"/>
    <property type="match status" value="1"/>
</dbReference>